<dbReference type="PANTHER" id="PTHR32329">
    <property type="entry name" value="BIFUNCTIONAL PROTEIN [INCLUDES 2-HYDROXYACYL-COA DEHYDRATASE (N-TER) AND ITS ACTIVATOR DOMAIN (C_TERM)-RELATED"/>
    <property type="match status" value="1"/>
</dbReference>
<name>A0A0R3K4V1_CALMK</name>
<dbReference type="InterPro" id="IPR018709">
    <property type="entry name" value="CoA_activase_DUF2229"/>
</dbReference>
<dbReference type="STRING" id="908809.ABG79_00729"/>
<reference evidence="2 3" key="1">
    <citation type="submission" date="2015-09" db="EMBL/GenBank/DDBJ databases">
        <title>Draft genome sequence of a Caloramator mitchellensis, a moderate thermophile from the Great Artesian Basin of Australia.</title>
        <authorList>
            <person name="Patel B.K."/>
        </authorList>
    </citation>
    <scope>NUCLEOTIDE SEQUENCE [LARGE SCALE GENOMIC DNA]</scope>
    <source>
        <strain evidence="2 3">VF08</strain>
    </source>
</reference>
<protein>
    <recommendedName>
        <fullName evidence="1">DUF2229 domain-containing protein</fullName>
    </recommendedName>
</protein>
<dbReference type="EMBL" id="LKHP01000003">
    <property type="protein sequence ID" value="KRQ87391.1"/>
    <property type="molecule type" value="Genomic_DNA"/>
</dbReference>
<dbReference type="InterPro" id="IPR051805">
    <property type="entry name" value="Dehydratase_Activator_Redct"/>
</dbReference>
<evidence type="ECO:0000259" key="1">
    <source>
        <dbReference type="Pfam" id="PF09989"/>
    </source>
</evidence>
<dbReference type="AlphaFoldDB" id="A0A0R3K4V1"/>
<feature type="domain" description="DUF2229" evidence="1">
    <location>
        <begin position="3"/>
        <end position="199"/>
    </location>
</feature>
<sequence>MIVGIPKGLLYYKYKPFFHTFFEELGAEVLVSPDTNKEVLDMGVKLCVDEACLPVKIFHGHVAKIKDKCDLIVVPRIMQIKEREFICPKFCGIPEMVYHNIEGLPRITKSPIYLYSIDKFYNWAYDTGRMITKNINKINVAFERAIEAQNHYDEGIDDNDFELKVALVGHQYNIYDDFINMNLIKKLHGFGVGVITQEKIDDEVKNNEVKKLFKRPFWTFAREHYGFVSCAIDNNLIDGIIYLSSFACGLDSVIIELIKNKIDEFPFLLLKIDEHTGEAGFDTRIEAFVDMLQRKKRKRGEMA</sequence>
<proteinExistence type="predicted"/>
<organism evidence="2 3">
    <name type="scientific">Caloramator mitchellensis</name>
    <dbReference type="NCBI Taxonomy" id="908809"/>
    <lineage>
        <taxon>Bacteria</taxon>
        <taxon>Bacillati</taxon>
        <taxon>Bacillota</taxon>
        <taxon>Clostridia</taxon>
        <taxon>Eubacteriales</taxon>
        <taxon>Clostridiaceae</taxon>
        <taxon>Caloramator</taxon>
    </lineage>
</organism>
<dbReference type="RefSeq" id="WP_057977212.1">
    <property type="nucleotide sequence ID" value="NZ_LKHP01000003.1"/>
</dbReference>
<accession>A0A0R3K4V1</accession>
<gene>
    <name evidence="2" type="ORF">ABG79_00729</name>
</gene>
<dbReference type="OrthoDB" id="9780120at2"/>
<comment type="caution">
    <text evidence="2">The sequence shown here is derived from an EMBL/GenBank/DDBJ whole genome shotgun (WGS) entry which is preliminary data.</text>
</comment>
<keyword evidence="3" id="KW-1185">Reference proteome</keyword>
<evidence type="ECO:0000313" key="2">
    <source>
        <dbReference type="EMBL" id="KRQ87391.1"/>
    </source>
</evidence>
<evidence type="ECO:0000313" key="3">
    <source>
        <dbReference type="Proteomes" id="UP000052015"/>
    </source>
</evidence>
<dbReference type="Proteomes" id="UP000052015">
    <property type="component" value="Unassembled WGS sequence"/>
</dbReference>
<dbReference type="PATRIC" id="fig|908809.3.peg.736"/>
<dbReference type="Gene3D" id="3.40.50.11900">
    <property type="match status" value="1"/>
</dbReference>
<dbReference type="Pfam" id="PF09989">
    <property type="entry name" value="DUF2229"/>
    <property type="match status" value="1"/>
</dbReference>
<dbReference type="PANTHER" id="PTHR32329:SF2">
    <property type="entry name" value="BIFUNCTIONAL PROTEIN [INCLUDES 2-HYDROXYACYL-COA DEHYDRATASE (N-TER) AND ITS ACTIVATOR DOMAIN (C_TERM)"/>
    <property type="match status" value="1"/>
</dbReference>